<dbReference type="PATRIC" id="fig|37916.4.peg.3944"/>
<proteinExistence type="predicted"/>
<dbReference type="AlphaFoldDB" id="A0A0J6VQQ4"/>
<evidence type="ECO:0000313" key="1">
    <source>
        <dbReference type="EMBL" id="KMO72494.1"/>
    </source>
</evidence>
<dbReference type="RefSeq" id="WP_156455064.1">
    <property type="nucleotide sequence ID" value="NZ_JYNL01000043.1"/>
</dbReference>
<dbReference type="Proteomes" id="UP000036513">
    <property type="component" value="Unassembled WGS sequence"/>
</dbReference>
<comment type="caution">
    <text evidence="1">The sequence shown here is derived from an EMBL/GenBank/DDBJ whole genome shotgun (WGS) entry which is preliminary data.</text>
</comment>
<organism evidence="1 2">
    <name type="scientific">Mycolicibacterium chlorophenolicum</name>
    <dbReference type="NCBI Taxonomy" id="37916"/>
    <lineage>
        <taxon>Bacteria</taxon>
        <taxon>Bacillati</taxon>
        <taxon>Actinomycetota</taxon>
        <taxon>Actinomycetes</taxon>
        <taxon>Mycobacteriales</taxon>
        <taxon>Mycobacteriaceae</taxon>
        <taxon>Mycolicibacterium</taxon>
    </lineage>
</organism>
<keyword evidence="2" id="KW-1185">Reference proteome</keyword>
<accession>A0A0J6VQQ4</accession>
<sequence length="45" mass="4771">MAIGLAPKTPLDVIEPAAATLVALVGRYAVTPDARHCGHCSWLRK</sequence>
<evidence type="ECO:0000313" key="2">
    <source>
        <dbReference type="Proteomes" id="UP000036513"/>
    </source>
</evidence>
<dbReference type="EMBL" id="JYNL01000043">
    <property type="protein sequence ID" value="KMO72494.1"/>
    <property type="molecule type" value="Genomic_DNA"/>
</dbReference>
<protein>
    <submittedName>
        <fullName evidence="1">Uncharacterized protein</fullName>
    </submittedName>
</protein>
<reference evidence="1 2" key="1">
    <citation type="journal article" date="2015" name="Genome Biol. Evol.">
        <title>Characterization of Three Mycobacterium spp. with Potential Use in Bioremediation by Genome Sequencing and Comparative Genomics.</title>
        <authorList>
            <person name="Das S."/>
            <person name="Pettersson B.M."/>
            <person name="Behra P.R."/>
            <person name="Ramesh M."/>
            <person name="Dasgupta S."/>
            <person name="Bhattacharya A."/>
            <person name="Kirsebom L.A."/>
        </authorList>
    </citation>
    <scope>NUCLEOTIDE SEQUENCE [LARGE SCALE GENOMIC DNA]</scope>
    <source>
        <strain evidence="1 2">DSM 43826</strain>
    </source>
</reference>
<name>A0A0J6VQQ4_9MYCO</name>
<gene>
    <name evidence="1" type="ORF">MCHLDSM_03977</name>
</gene>